<dbReference type="PANTHER" id="PTHR24094:SF15">
    <property type="entry name" value="AMP-DEPENDENT SYNTHETASE_LIGASE DOMAIN-CONTAINING PROTEIN-RELATED"/>
    <property type="match status" value="1"/>
</dbReference>
<feature type="transmembrane region" description="Helical" evidence="2">
    <location>
        <begin position="12"/>
        <end position="36"/>
    </location>
</feature>
<dbReference type="PATRIC" id="fig|451644.5.peg.4723"/>
<evidence type="ECO:0000259" key="3">
    <source>
        <dbReference type="Pfam" id="PF07510"/>
    </source>
</evidence>
<sequence>MNAPKKDSSTVQFLLAIAAVVAAVAVIGVLVVGPGFSGIGDMLDKFTGKATSQSAGSTASGTGSPTTDPSTLAVAPEGSKDGYTRAKFGSAWTDKVDVEGGHNGCNTRDDILRRDLTGITLNGSCEVTSGTLADPYTGRVINFKRGKETSSAVQIDHIVALGNVWVSGGSQLDTKTRTQVANDPLNLIAADGPANMGKGDKAADKWLPANPAFQCTYVKRQVQVKNKYRLTVTASEKAVMQKFAGRC</sequence>
<evidence type="ECO:0000313" key="4">
    <source>
        <dbReference type="EMBL" id="KMV15996.1"/>
    </source>
</evidence>
<gene>
    <name evidence="4" type="ORF">ACT17_22870</name>
</gene>
<keyword evidence="2" id="KW-0472">Membrane</keyword>
<dbReference type="Proteomes" id="UP000037594">
    <property type="component" value="Unassembled WGS sequence"/>
</dbReference>
<keyword evidence="2" id="KW-1133">Transmembrane helix</keyword>
<organism evidence="4 5">
    <name type="scientific">Mycolicibacterium conceptionense</name>
    <dbReference type="NCBI Taxonomy" id="451644"/>
    <lineage>
        <taxon>Bacteria</taxon>
        <taxon>Bacillati</taxon>
        <taxon>Actinomycetota</taxon>
        <taxon>Actinomycetes</taxon>
        <taxon>Mycobacteriales</taxon>
        <taxon>Mycobacteriaceae</taxon>
        <taxon>Mycolicibacterium</taxon>
    </lineage>
</organism>
<evidence type="ECO:0000313" key="5">
    <source>
        <dbReference type="Proteomes" id="UP000037594"/>
    </source>
</evidence>
<keyword evidence="2" id="KW-0812">Transmembrane</keyword>
<dbReference type="EMBL" id="LFOD01000025">
    <property type="protein sequence ID" value="KMV15996.1"/>
    <property type="molecule type" value="Genomic_DNA"/>
</dbReference>
<proteinExistence type="predicted"/>
<evidence type="ECO:0000256" key="2">
    <source>
        <dbReference type="SAM" id="Phobius"/>
    </source>
</evidence>
<dbReference type="InterPro" id="IPR011089">
    <property type="entry name" value="GmrSD_C"/>
</dbReference>
<dbReference type="PANTHER" id="PTHR24094">
    <property type="entry name" value="SECRETED PROTEIN"/>
    <property type="match status" value="1"/>
</dbReference>
<feature type="compositionally biased region" description="Low complexity" evidence="1">
    <location>
        <begin position="51"/>
        <end position="71"/>
    </location>
</feature>
<comment type="caution">
    <text evidence="4">The sequence shown here is derived from an EMBL/GenBank/DDBJ whole genome shotgun (WGS) entry which is preliminary data.</text>
</comment>
<dbReference type="AlphaFoldDB" id="A0A0J8U3A4"/>
<dbReference type="Pfam" id="PF07510">
    <property type="entry name" value="GmrSD_C"/>
    <property type="match status" value="1"/>
</dbReference>
<accession>A0A0J8U3A4</accession>
<evidence type="ECO:0000256" key="1">
    <source>
        <dbReference type="SAM" id="MobiDB-lite"/>
    </source>
</evidence>
<feature type="domain" description="GmrSD restriction endonucleases C-terminal" evidence="3">
    <location>
        <begin position="107"/>
        <end position="242"/>
    </location>
</feature>
<reference evidence="4 5" key="1">
    <citation type="submission" date="2015-06" db="EMBL/GenBank/DDBJ databases">
        <title>Genome sequence of Mycobacterium conceptionense strain MLE.</title>
        <authorList>
            <person name="Greninger A.L."/>
            <person name="Cunningham G."/>
            <person name="Chiu C.Y."/>
            <person name="Miller S."/>
        </authorList>
    </citation>
    <scope>NUCLEOTIDE SEQUENCE [LARGE SCALE GENOMIC DNA]</scope>
    <source>
        <strain evidence="4 5">MLE</strain>
    </source>
</reference>
<name>A0A0J8U3A4_9MYCO</name>
<feature type="region of interest" description="Disordered" evidence="1">
    <location>
        <begin position="51"/>
        <end position="79"/>
    </location>
</feature>
<protein>
    <submittedName>
        <fullName evidence="4">Membrane protein</fullName>
    </submittedName>
</protein>
<dbReference type="OrthoDB" id="5196645at2"/>